<dbReference type="EMBL" id="ATHL01000019">
    <property type="protein sequence ID" value="EQB19321.1"/>
    <property type="molecule type" value="Genomic_DNA"/>
</dbReference>
<dbReference type="Proteomes" id="UP000015527">
    <property type="component" value="Unassembled WGS sequence"/>
</dbReference>
<dbReference type="RefSeq" id="WP_021232493.1">
    <property type="nucleotide sequence ID" value="NZ_ATHL01000019.1"/>
</dbReference>
<reference evidence="2 3" key="1">
    <citation type="journal article" date="2013" name="Genome Announc.">
        <title>Genome Sequence of Novosphingobium lindaniclasticum LE124T, Isolated from a Hexachlorocyclohexane Dumpsite.</title>
        <authorList>
            <person name="Saxena A."/>
            <person name="Nayyar N."/>
            <person name="Sangwan N."/>
            <person name="Kumari R."/>
            <person name="Khurana J.P."/>
            <person name="Lal R."/>
        </authorList>
    </citation>
    <scope>NUCLEOTIDE SEQUENCE [LARGE SCALE GENOMIC DNA]</scope>
    <source>
        <strain evidence="2 3">LE124</strain>
    </source>
</reference>
<evidence type="ECO:0000256" key="1">
    <source>
        <dbReference type="SAM" id="Phobius"/>
    </source>
</evidence>
<keyword evidence="3" id="KW-1185">Reference proteome</keyword>
<name>T0HSM7_9SPHN</name>
<gene>
    <name evidence="2" type="ORF">L284_02585</name>
</gene>
<protein>
    <submittedName>
        <fullName evidence="2">Uncharacterized protein</fullName>
    </submittedName>
</protein>
<dbReference type="AlphaFoldDB" id="T0HSM7"/>
<dbReference type="PATRIC" id="fig|1096930.3.peg.509"/>
<comment type="caution">
    <text evidence="2">The sequence shown here is derived from an EMBL/GenBank/DDBJ whole genome shotgun (WGS) entry which is preliminary data.</text>
</comment>
<evidence type="ECO:0000313" key="2">
    <source>
        <dbReference type="EMBL" id="EQB19321.1"/>
    </source>
</evidence>
<organism evidence="2 3">
    <name type="scientific">Novosphingobium lindaniclasticum LE124</name>
    <dbReference type="NCBI Taxonomy" id="1096930"/>
    <lineage>
        <taxon>Bacteria</taxon>
        <taxon>Pseudomonadati</taxon>
        <taxon>Pseudomonadota</taxon>
        <taxon>Alphaproteobacteria</taxon>
        <taxon>Sphingomonadales</taxon>
        <taxon>Sphingomonadaceae</taxon>
        <taxon>Novosphingobium</taxon>
    </lineage>
</organism>
<accession>T0HSM7</accession>
<keyword evidence="1" id="KW-0812">Transmembrane</keyword>
<feature type="transmembrane region" description="Helical" evidence="1">
    <location>
        <begin position="20"/>
        <end position="42"/>
    </location>
</feature>
<proteinExistence type="predicted"/>
<evidence type="ECO:0000313" key="3">
    <source>
        <dbReference type="Proteomes" id="UP000015527"/>
    </source>
</evidence>
<keyword evidence="1" id="KW-0472">Membrane</keyword>
<sequence length="57" mass="5958">MSRFFNPIHDRASRLADAAQPVIIAMGTAGLTGGAMAALALFTDRAIQSRASAQIAR</sequence>
<keyword evidence="1" id="KW-1133">Transmembrane helix</keyword>